<dbReference type="SUPFAM" id="SSF56784">
    <property type="entry name" value="HAD-like"/>
    <property type="match status" value="1"/>
</dbReference>
<evidence type="ECO:0000256" key="2">
    <source>
        <dbReference type="ARBA" id="ARBA00006330"/>
    </source>
</evidence>
<dbReference type="GO" id="GO:0034605">
    <property type="term" value="P:cellular response to heat"/>
    <property type="evidence" value="ECO:0007669"/>
    <property type="project" value="TreeGrafter"/>
</dbReference>
<sequence length="989" mass="110399">MTATMQSPIALLNQVFLSDKPLQSDAQETGLLNRTRSNSNDSFHAHLKSKAVPVTPGVHALGHSAYFEQKGEEGEPDQDQFHDDDASPGPNWNANNYNEPKTDGAPPVSPGLAATDAKSAEEAIRKLTMAARGDSGKKELSDVDPRAAHPQLGLSGHIISATFVVPYNISFAPEKDWELKPRSGTSALFDSFSYLASSSSPWNHTLLGWTGEIKKNPAAFPSNPALAAMENLNSTKKTSIPVEGKMKLVDPTQSTSMKVSRKDRQRLETQLERDHGGKIVPVWLVDSVSEDDDIYTIENQSRWRSFAERELYTLFHYKQNEPSDGRGVRNAWADYYKLNKLFADRIIEVYKPGDIIMIHDYNLMLLPSLIRQRLPKAYIGFFLHIPFPSSEYYRCLSRRKEILEGVLGANLIGFQSFNYSRHFSSCCTRILGFDSSSSGVDAYGVHVAVDEFPIGINASSTKKAAYNDPMVEEKMAGILELYAGKRIIIGRDRLDTVRGVSQKLEAFENFLERYEEWRDKVVLIQITSPNATNTADDGGESRFMDKISDRVSKINGRYGSLSFSPVKHFPQYLSKEEYFALLRVANVALITSVRDGMNTTSMEYVVCQENNFGPLILSEFSGTSGSLKAAIQVNPWDLGGVADAINSALRMTNEERKEQHAKLYRHVVNNNVQNWTNKLFKRFLINLESFDQSFSTPALDRVKLLTAYRAAKKRLFMFDYDGTLTPIVKNPESAIPSDRVLRTIKTLAADPANTVWIVSGRDQIFLDHYMGHISALGLSAEHGCFMRQPESDDWENVAAHMDMSWQQEVKNIFNAYTDKTPGSHVEVKKVALTWHYRNSHPELGLEMSQKCQRELETTVARKHDVEVMTGKANLEVRPKFVNKGEIARRLVKAYGSGPGDAPEFVFCLGDDSTDEDMFRALKQSDLPSGNVFSVTVGASSKQTLASWHLLEPHDVISCISLLNGSVDNENVGAVSVVDGTIPEITEARL</sequence>
<dbReference type="GO" id="GO:0003825">
    <property type="term" value="F:alpha,alpha-trehalose-phosphate synthase (UDP-forming) activity"/>
    <property type="evidence" value="ECO:0007669"/>
    <property type="project" value="TreeGrafter"/>
</dbReference>
<protein>
    <submittedName>
        <fullName evidence="4">Glycosyltransferase family 20 protein</fullName>
    </submittedName>
</protein>
<dbReference type="Gene3D" id="3.40.50.1000">
    <property type="entry name" value="HAD superfamily/HAD-like"/>
    <property type="match status" value="1"/>
</dbReference>
<evidence type="ECO:0000313" key="4">
    <source>
        <dbReference type="EMBL" id="TID22099.1"/>
    </source>
</evidence>
<keyword evidence="4" id="KW-0808">Transferase</keyword>
<dbReference type="NCBIfam" id="TIGR01484">
    <property type="entry name" value="HAD-SF-IIB"/>
    <property type="match status" value="1"/>
</dbReference>
<comment type="similarity">
    <text evidence="1">In the N-terminal section; belongs to the glycosyltransferase 20 family.</text>
</comment>
<dbReference type="FunFam" id="3.40.50.2000:FF:000036">
    <property type="entry name" value="Alpha,alpha-trehalose-phosphate synthase subunit Tps2"/>
    <property type="match status" value="1"/>
</dbReference>
<feature type="region of interest" description="Disordered" evidence="3">
    <location>
        <begin position="27"/>
        <end position="50"/>
    </location>
</feature>
<dbReference type="InterPro" id="IPR003337">
    <property type="entry name" value="Trehalose_PPase"/>
</dbReference>
<dbReference type="Gene3D" id="3.30.70.1020">
    <property type="entry name" value="Trehalose-6-phosphate phosphatase related protein, domain 2"/>
    <property type="match status" value="1"/>
</dbReference>
<dbReference type="Pfam" id="PF02358">
    <property type="entry name" value="Trehalose_PPase"/>
    <property type="match status" value="1"/>
</dbReference>
<feature type="compositionally biased region" description="Polar residues" evidence="3">
    <location>
        <begin position="27"/>
        <end position="42"/>
    </location>
</feature>
<comment type="similarity">
    <text evidence="2">In the C-terminal section; belongs to the trehalose phosphatase family.</text>
</comment>
<keyword evidence="5" id="KW-1185">Reference proteome</keyword>
<dbReference type="SUPFAM" id="SSF53756">
    <property type="entry name" value="UDP-Glycosyltransferase/glycogen phosphorylase"/>
    <property type="match status" value="1"/>
</dbReference>
<dbReference type="Proteomes" id="UP000298493">
    <property type="component" value="Unassembled WGS sequence"/>
</dbReference>
<feature type="region of interest" description="Disordered" evidence="3">
    <location>
        <begin position="70"/>
        <end position="119"/>
    </location>
</feature>
<dbReference type="InterPro" id="IPR001830">
    <property type="entry name" value="Glyco_trans_20"/>
</dbReference>
<accession>A0A4Z1P654</accession>
<comment type="caution">
    <text evidence="4">The sequence shown here is derived from an EMBL/GenBank/DDBJ whole genome shotgun (WGS) entry which is preliminary data.</text>
</comment>
<dbReference type="GO" id="GO:0031505">
    <property type="term" value="P:fungal-type cell wall organization"/>
    <property type="evidence" value="ECO:0007669"/>
    <property type="project" value="TreeGrafter"/>
</dbReference>
<feature type="compositionally biased region" description="Polar residues" evidence="3">
    <location>
        <begin position="90"/>
        <end position="99"/>
    </location>
</feature>
<dbReference type="GO" id="GO:0005992">
    <property type="term" value="P:trehalose biosynthetic process"/>
    <property type="evidence" value="ECO:0007669"/>
    <property type="project" value="InterPro"/>
</dbReference>
<dbReference type="AlphaFoldDB" id="A0A4Z1P654"/>
<dbReference type="CDD" id="cd03788">
    <property type="entry name" value="GT20_TPS"/>
    <property type="match status" value="1"/>
</dbReference>
<dbReference type="STRING" id="86259.A0A4Z1P654"/>
<proteinExistence type="inferred from homology"/>
<dbReference type="InterPro" id="IPR006379">
    <property type="entry name" value="HAD-SF_hydro_IIB"/>
</dbReference>
<dbReference type="EMBL" id="SNSC02000008">
    <property type="protein sequence ID" value="TID22099.1"/>
    <property type="molecule type" value="Genomic_DNA"/>
</dbReference>
<dbReference type="FunFam" id="3.40.50.2000:FF:000131">
    <property type="entry name" value="Trehalose-6-phosphate phosphatase"/>
    <property type="match status" value="1"/>
</dbReference>
<dbReference type="PANTHER" id="PTHR10788">
    <property type="entry name" value="TREHALOSE-6-PHOSPHATE SYNTHASE"/>
    <property type="match status" value="1"/>
</dbReference>
<dbReference type="GO" id="GO:0005829">
    <property type="term" value="C:cytosol"/>
    <property type="evidence" value="ECO:0007669"/>
    <property type="project" value="TreeGrafter"/>
</dbReference>
<organism evidence="4 5">
    <name type="scientific">Venturia nashicola</name>
    <dbReference type="NCBI Taxonomy" id="86259"/>
    <lineage>
        <taxon>Eukaryota</taxon>
        <taxon>Fungi</taxon>
        <taxon>Dikarya</taxon>
        <taxon>Ascomycota</taxon>
        <taxon>Pezizomycotina</taxon>
        <taxon>Dothideomycetes</taxon>
        <taxon>Pleosporomycetidae</taxon>
        <taxon>Venturiales</taxon>
        <taxon>Venturiaceae</taxon>
        <taxon>Venturia</taxon>
    </lineage>
</organism>
<evidence type="ECO:0000256" key="1">
    <source>
        <dbReference type="ARBA" id="ARBA00005409"/>
    </source>
</evidence>
<dbReference type="InterPro" id="IPR036412">
    <property type="entry name" value="HAD-like_sf"/>
</dbReference>
<dbReference type="PANTHER" id="PTHR10788:SF123">
    <property type="entry name" value="TREHALOSE-PHOSPHATASE"/>
    <property type="match status" value="1"/>
</dbReference>
<name>A0A4Z1P654_9PEZI</name>
<dbReference type="GO" id="GO:0004805">
    <property type="term" value="F:trehalose-phosphatase activity"/>
    <property type="evidence" value="ECO:0007669"/>
    <property type="project" value="TreeGrafter"/>
</dbReference>
<dbReference type="GO" id="GO:0005946">
    <property type="term" value="C:alpha,alpha-trehalose-phosphate synthase complex (UDP-forming)"/>
    <property type="evidence" value="ECO:0007669"/>
    <property type="project" value="TreeGrafter"/>
</dbReference>
<dbReference type="CDD" id="cd01627">
    <property type="entry name" value="HAD_TPP"/>
    <property type="match status" value="1"/>
</dbReference>
<evidence type="ECO:0000256" key="3">
    <source>
        <dbReference type="SAM" id="MobiDB-lite"/>
    </source>
</evidence>
<dbReference type="NCBIfam" id="TIGR00685">
    <property type="entry name" value="T6PP"/>
    <property type="match status" value="1"/>
</dbReference>
<evidence type="ECO:0000313" key="5">
    <source>
        <dbReference type="Proteomes" id="UP000298493"/>
    </source>
</evidence>
<dbReference type="Pfam" id="PF00982">
    <property type="entry name" value="Glyco_transf_20"/>
    <property type="match status" value="1"/>
</dbReference>
<feature type="compositionally biased region" description="Basic and acidic residues" evidence="3">
    <location>
        <begin position="70"/>
        <end position="85"/>
    </location>
</feature>
<dbReference type="Gene3D" id="3.40.50.2000">
    <property type="entry name" value="Glycogen Phosphorylase B"/>
    <property type="match status" value="2"/>
</dbReference>
<gene>
    <name evidence="4" type="ORF">E6O75_ATG10893</name>
</gene>
<dbReference type="InterPro" id="IPR023214">
    <property type="entry name" value="HAD_sf"/>
</dbReference>
<reference evidence="4 5" key="1">
    <citation type="submission" date="2019-04" db="EMBL/GenBank/DDBJ databases">
        <title>High contiguity whole genome sequence and gene annotation resource for two Venturia nashicola isolates.</title>
        <authorList>
            <person name="Prokchorchik M."/>
            <person name="Won K."/>
            <person name="Lee Y."/>
            <person name="Choi E.D."/>
            <person name="Segonzac C."/>
            <person name="Sohn K.H."/>
        </authorList>
    </citation>
    <scope>NUCLEOTIDE SEQUENCE [LARGE SCALE GENOMIC DNA]</scope>
    <source>
        <strain evidence="4 5">PRI2</strain>
    </source>
</reference>